<comment type="caution">
    <text evidence="2">The sequence shown here is derived from an EMBL/GenBank/DDBJ whole genome shotgun (WGS) entry which is preliminary data.</text>
</comment>
<feature type="region of interest" description="Disordered" evidence="1">
    <location>
        <begin position="60"/>
        <end position="105"/>
    </location>
</feature>
<evidence type="ECO:0008006" key="4">
    <source>
        <dbReference type="Google" id="ProtNLM"/>
    </source>
</evidence>
<dbReference type="Proteomes" id="UP000266723">
    <property type="component" value="Unassembled WGS sequence"/>
</dbReference>
<keyword evidence="3" id="KW-1185">Reference proteome</keyword>
<sequence length="177" mass="19686">MELLVTPMTLPLFCSGTTSMWLLQGLWMYGASCKFNHSVPVNPYHYAGLTMPSLPTDYAPPVSTQVRITSPPSSSDSTTVSNGDKSSAENQTSENEKQDDGPVPCPMMQRIQVQRLRMGAMILQHMTTQEKRTHLIILHDHNSEFQRRIQVQGLRKGTVILHQTDNSGEKDSSDNAA</sequence>
<feature type="compositionally biased region" description="Low complexity" evidence="1">
    <location>
        <begin position="69"/>
        <end position="81"/>
    </location>
</feature>
<gene>
    <name evidence="2" type="ORF">DY000_02004466</name>
</gene>
<protein>
    <recommendedName>
        <fullName evidence="4">DET1- and DDB1-associated protein 1</fullName>
    </recommendedName>
</protein>
<dbReference type="EMBL" id="QGKV02000832">
    <property type="protein sequence ID" value="KAF3544067.1"/>
    <property type="molecule type" value="Genomic_DNA"/>
</dbReference>
<name>A0ABQ7BYQ0_BRACR</name>
<evidence type="ECO:0000256" key="1">
    <source>
        <dbReference type="SAM" id="MobiDB-lite"/>
    </source>
</evidence>
<accession>A0ABQ7BYQ0</accession>
<evidence type="ECO:0000313" key="3">
    <source>
        <dbReference type="Proteomes" id="UP000266723"/>
    </source>
</evidence>
<organism evidence="2 3">
    <name type="scientific">Brassica cretica</name>
    <name type="common">Mustard</name>
    <dbReference type="NCBI Taxonomy" id="69181"/>
    <lineage>
        <taxon>Eukaryota</taxon>
        <taxon>Viridiplantae</taxon>
        <taxon>Streptophyta</taxon>
        <taxon>Embryophyta</taxon>
        <taxon>Tracheophyta</taxon>
        <taxon>Spermatophyta</taxon>
        <taxon>Magnoliopsida</taxon>
        <taxon>eudicotyledons</taxon>
        <taxon>Gunneridae</taxon>
        <taxon>Pentapetalae</taxon>
        <taxon>rosids</taxon>
        <taxon>malvids</taxon>
        <taxon>Brassicales</taxon>
        <taxon>Brassicaceae</taxon>
        <taxon>Brassiceae</taxon>
        <taxon>Brassica</taxon>
    </lineage>
</organism>
<evidence type="ECO:0000313" key="2">
    <source>
        <dbReference type="EMBL" id="KAF3544067.1"/>
    </source>
</evidence>
<feature type="compositionally biased region" description="Polar residues" evidence="1">
    <location>
        <begin position="82"/>
        <end position="93"/>
    </location>
</feature>
<proteinExistence type="predicted"/>
<reference evidence="2 3" key="1">
    <citation type="journal article" date="2020" name="BMC Genomics">
        <title>Intraspecific diversification of the crop wild relative Brassica cretica Lam. using demographic model selection.</title>
        <authorList>
            <person name="Kioukis A."/>
            <person name="Michalopoulou V.A."/>
            <person name="Briers L."/>
            <person name="Pirintsos S."/>
            <person name="Studholme D.J."/>
            <person name="Pavlidis P."/>
            <person name="Sarris P.F."/>
        </authorList>
    </citation>
    <scope>NUCLEOTIDE SEQUENCE [LARGE SCALE GENOMIC DNA]</scope>
    <source>
        <strain evidence="3">cv. PFS-1207/04</strain>
    </source>
</reference>